<evidence type="ECO:0000313" key="1">
    <source>
        <dbReference type="EMBL" id="MEK8034490.1"/>
    </source>
</evidence>
<organism evidence="1 2">
    <name type="scientific">Ideonella lacteola</name>
    <dbReference type="NCBI Taxonomy" id="2984193"/>
    <lineage>
        <taxon>Bacteria</taxon>
        <taxon>Pseudomonadati</taxon>
        <taxon>Pseudomonadota</taxon>
        <taxon>Betaproteobacteria</taxon>
        <taxon>Burkholderiales</taxon>
        <taxon>Sphaerotilaceae</taxon>
        <taxon>Ideonella</taxon>
    </lineage>
</organism>
<gene>
    <name evidence="1" type="ORF">AACH06_26980</name>
</gene>
<name>A0ABU9C0Y2_9BURK</name>
<protein>
    <submittedName>
        <fullName evidence="1">Uncharacterized protein</fullName>
    </submittedName>
</protein>
<sequence length="266" mass="29942">MTWRNRETLRNYFADGQLPTQTHFVDLIDSMLNMVDEGFRKTVANGQELYAPVGHHNLLSFYRDQSPQQALWRMSLGPQRHQLQFQPPDDGEPLLSLDAQRRVGIGTVDPQSTLDVQGTVSSHGRQGALPLPAKPLLANGKWQDLTGDLEGCQGFEVVAGAGGQRGSGHFGLLHAVALSAYNPGGWLARWHARRGIRQTQAWWGRRCDKLQLRWNGTHGRKAVYRLQIRTGCNFGEDVRIQAHVTQLWFDRHMEQGRPPETPKPTA</sequence>
<evidence type="ECO:0000313" key="2">
    <source>
        <dbReference type="Proteomes" id="UP001371218"/>
    </source>
</evidence>
<keyword evidence="2" id="KW-1185">Reference proteome</keyword>
<comment type="caution">
    <text evidence="1">The sequence shown here is derived from an EMBL/GenBank/DDBJ whole genome shotgun (WGS) entry which is preliminary data.</text>
</comment>
<proteinExistence type="predicted"/>
<reference evidence="1 2" key="1">
    <citation type="submission" date="2024-04" db="EMBL/GenBank/DDBJ databases">
        <title>Novel species of the genus Ideonella isolated from streams.</title>
        <authorList>
            <person name="Lu H."/>
        </authorList>
    </citation>
    <scope>NUCLEOTIDE SEQUENCE [LARGE SCALE GENOMIC DNA]</scope>
    <source>
        <strain evidence="1 2">DXS29W</strain>
    </source>
</reference>
<dbReference type="Proteomes" id="UP001371218">
    <property type="component" value="Unassembled WGS sequence"/>
</dbReference>
<dbReference type="RefSeq" id="WP_341428918.1">
    <property type="nucleotide sequence ID" value="NZ_JBBUTG010000029.1"/>
</dbReference>
<dbReference type="EMBL" id="JBBUTG010000029">
    <property type="protein sequence ID" value="MEK8034490.1"/>
    <property type="molecule type" value="Genomic_DNA"/>
</dbReference>
<accession>A0ABU9C0Y2</accession>